<evidence type="ECO:0000259" key="1">
    <source>
        <dbReference type="PROSITE" id="PS51725"/>
    </source>
</evidence>
<reference evidence="2 3" key="1">
    <citation type="submission" date="2019-03" db="EMBL/GenBank/DDBJ databases">
        <title>Genomics of glacier-inhabiting Cryobacterium strains.</title>
        <authorList>
            <person name="Liu Q."/>
            <person name="Xin Y.-H."/>
        </authorList>
    </citation>
    <scope>NUCLEOTIDE SEQUENCE [LARGE SCALE GENOMIC DNA]</scope>
    <source>
        <strain evidence="2 3">MDB1-5</strain>
    </source>
</reference>
<dbReference type="Proteomes" id="UP000297604">
    <property type="component" value="Unassembled WGS sequence"/>
</dbReference>
<dbReference type="PROSITE" id="PS51725">
    <property type="entry name" value="ABM"/>
    <property type="match status" value="1"/>
</dbReference>
<keyword evidence="2" id="KW-0503">Monooxygenase</keyword>
<keyword evidence="2" id="KW-0560">Oxidoreductase</keyword>
<comment type="caution">
    <text evidence="2">The sequence shown here is derived from an EMBL/GenBank/DDBJ whole genome shotgun (WGS) entry which is preliminary data.</text>
</comment>
<evidence type="ECO:0000313" key="3">
    <source>
        <dbReference type="Proteomes" id="UP000297604"/>
    </source>
</evidence>
<dbReference type="Pfam" id="PF03992">
    <property type="entry name" value="ABM"/>
    <property type="match status" value="1"/>
</dbReference>
<dbReference type="GO" id="GO:0004497">
    <property type="term" value="F:monooxygenase activity"/>
    <property type="evidence" value="ECO:0007669"/>
    <property type="project" value="UniProtKB-KW"/>
</dbReference>
<organism evidence="2 3">
    <name type="scientific">Cryobacterium glucosi</name>
    <dbReference type="NCBI Taxonomy" id="1259175"/>
    <lineage>
        <taxon>Bacteria</taxon>
        <taxon>Bacillati</taxon>
        <taxon>Actinomycetota</taxon>
        <taxon>Actinomycetes</taxon>
        <taxon>Micrococcales</taxon>
        <taxon>Microbacteriaceae</taxon>
        <taxon>Cryobacterium</taxon>
    </lineage>
</organism>
<name>A0ABY2IK41_9MICO</name>
<keyword evidence="3" id="KW-1185">Reference proteome</keyword>
<proteinExistence type="predicted"/>
<accession>A0ABY2IK41</accession>
<evidence type="ECO:0000313" key="2">
    <source>
        <dbReference type="EMBL" id="TFC18694.1"/>
    </source>
</evidence>
<feature type="domain" description="ABM" evidence="1">
    <location>
        <begin position="2"/>
        <end position="92"/>
    </location>
</feature>
<dbReference type="InterPro" id="IPR011008">
    <property type="entry name" value="Dimeric_a/b-barrel"/>
</dbReference>
<protein>
    <submittedName>
        <fullName evidence="2">Antibiotic biosynthesis monooxygenase</fullName>
    </submittedName>
</protein>
<sequence length="96" mass="11254">MILEHAILPVRSGYESEFEVAFAQARSLISKQPGFRCLSLSRSMESPNLYLLLVEWDSLEAHTSGFRTSEEYKTWKELLHRFYDPFPAVEHFEEVK</sequence>
<dbReference type="InterPro" id="IPR007138">
    <property type="entry name" value="ABM_dom"/>
</dbReference>
<dbReference type="RefSeq" id="WP_134561864.1">
    <property type="nucleotide sequence ID" value="NZ_SOFS01000031.1"/>
</dbReference>
<dbReference type="Gene3D" id="3.30.70.100">
    <property type="match status" value="1"/>
</dbReference>
<dbReference type="EMBL" id="SOFS01000031">
    <property type="protein sequence ID" value="TFC18694.1"/>
    <property type="molecule type" value="Genomic_DNA"/>
</dbReference>
<gene>
    <name evidence="2" type="ORF">E3O46_13500</name>
</gene>
<dbReference type="SUPFAM" id="SSF54909">
    <property type="entry name" value="Dimeric alpha+beta barrel"/>
    <property type="match status" value="1"/>
</dbReference>